<organism evidence="3 4">
    <name type="scientific">Advenella kashmirensis</name>
    <dbReference type="NCBI Taxonomy" id="310575"/>
    <lineage>
        <taxon>Bacteria</taxon>
        <taxon>Pseudomonadati</taxon>
        <taxon>Pseudomonadota</taxon>
        <taxon>Betaproteobacteria</taxon>
        <taxon>Burkholderiales</taxon>
        <taxon>Alcaligenaceae</taxon>
    </lineage>
</organism>
<evidence type="ECO:0000256" key="1">
    <source>
        <dbReference type="SAM" id="MobiDB-lite"/>
    </source>
</evidence>
<evidence type="ECO:0000313" key="4">
    <source>
        <dbReference type="Proteomes" id="UP000264036"/>
    </source>
</evidence>
<protein>
    <submittedName>
        <fullName evidence="3">Uncharacterized protein</fullName>
    </submittedName>
</protein>
<keyword evidence="2" id="KW-0732">Signal</keyword>
<dbReference type="Proteomes" id="UP000264036">
    <property type="component" value="Unassembled WGS sequence"/>
</dbReference>
<feature type="chain" id="PRO_5017040980" evidence="2">
    <location>
        <begin position="25"/>
        <end position="85"/>
    </location>
</feature>
<evidence type="ECO:0000313" key="3">
    <source>
        <dbReference type="EMBL" id="HBP31171.1"/>
    </source>
</evidence>
<reference evidence="3 4" key="1">
    <citation type="journal article" date="2018" name="Nat. Biotechnol.">
        <title>A standardized bacterial taxonomy based on genome phylogeny substantially revises the tree of life.</title>
        <authorList>
            <person name="Parks D.H."/>
            <person name="Chuvochina M."/>
            <person name="Waite D.W."/>
            <person name="Rinke C."/>
            <person name="Skarshewski A."/>
            <person name="Chaumeil P.A."/>
            <person name="Hugenholtz P."/>
        </authorList>
    </citation>
    <scope>NUCLEOTIDE SEQUENCE [LARGE SCALE GENOMIC DNA]</scope>
    <source>
        <strain evidence="3">UBA10707</strain>
    </source>
</reference>
<name>A0A356LKS2_9BURK</name>
<gene>
    <name evidence="3" type="ORF">DD666_17400</name>
</gene>
<feature type="compositionally biased region" description="Low complexity" evidence="1">
    <location>
        <begin position="39"/>
        <end position="49"/>
    </location>
</feature>
<comment type="caution">
    <text evidence="3">The sequence shown here is derived from an EMBL/GenBank/DDBJ whole genome shotgun (WGS) entry which is preliminary data.</text>
</comment>
<proteinExistence type="predicted"/>
<accession>A0A356LKS2</accession>
<dbReference type="EMBL" id="DOEK01000035">
    <property type="protein sequence ID" value="HBP31171.1"/>
    <property type="molecule type" value="Genomic_DNA"/>
</dbReference>
<evidence type="ECO:0000256" key="2">
    <source>
        <dbReference type="SAM" id="SignalP"/>
    </source>
</evidence>
<feature type="signal peptide" evidence="2">
    <location>
        <begin position="1"/>
        <end position="24"/>
    </location>
</feature>
<sequence length="85" mass="8868">MKNTDIATLASAVALALGMHSAMAADMTMDAEGKVSQKPAQQAGAGPAPTSGWEKLSKNKNWKPAAPAADQRHHNDMKSKTRAAP</sequence>
<feature type="compositionally biased region" description="Basic and acidic residues" evidence="1">
    <location>
        <begin position="70"/>
        <end position="79"/>
    </location>
</feature>
<dbReference type="AlphaFoldDB" id="A0A356LKS2"/>
<feature type="region of interest" description="Disordered" evidence="1">
    <location>
        <begin position="30"/>
        <end position="85"/>
    </location>
</feature>